<organism evidence="2 3">
    <name type="scientific">Paramarasmius palmivorus</name>
    <dbReference type="NCBI Taxonomy" id="297713"/>
    <lineage>
        <taxon>Eukaryota</taxon>
        <taxon>Fungi</taxon>
        <taxon>Dikarya</taxon>
        <taxon>Basidiomycota</taxon>
        <taxon>Agaricomycotina</taxon>
        <taxon>Agaricomycetes</taxon>
        <taxon>Agaricomycetidae</taxon>
        <taxon>Agaricales</taxon>
        <taxon>Marasmiineae</taxon>
        <taxon>Marasmiaceae</taxon>
        <taxon>Paramarasmius</taxon>
    </lineage>
</organism>
<comment type="caution">
    <text evidence="2">The sequence shown here is derived from an EMBL/GenBank/DDBJ whole genome shotgun (WGS) entry which is preliminary data.</text>
</comment>
<name>A0AAW0B4Q3_9AGAR</name>
<protein>
    <submittedName>
        <fullName evidence="2">Uncharacterized protein</fullName>
    </submittedName>
</protein>
<proteinExistence type="predicted"/>
<keyword evidence="3" id="KW-1185">Reference proteome</keyword>
<feature type="region of interest" description="Disordered" evidence="1">
    <location>
        <begin position="348"/>
        <end position="369"/>
    </location>
</feature>
<accession>A0AAW0B4Q3</accession>
<dbReference type="Proteomes" id="UP001383192">
    <property type="component" value="Unassembled WGS sequence"/>
</dbReference>
<evidence type="ECO:0000256" key="1">
    <source>
        <dbReference type="SAM" id="MobiDB-lite"/>
    </source>
</evidence>
<dbReference type="AlphaFoldDB" id="A0AAW0B4Q3"/>
<evidence type="ECO:0000313" key="2">
    <source>
        <dbReference type="EMBL" id="KAK7021063.1"/>
    </source>
</evidence>
<evidence type="ECO:0000313" key="3">
    <source>
        <dbReference type="Proteomes" id="UP001383192"/>
    </source>
</evidence>
<gene>
    <name evidence="2" type="ORF">VNI00_017552</name>
</gene>
<sequence>MPIAQLLKMRGVSTTAMRELQAYDKITFSEKQLYKQFFTSDKIDCFRAVQYKTRALTTGDAVNFHLARLPLQHTLLKMLVPTDGLLEMGTFLLSAEFRFVRASYYIGNTFTADTSSSFAESFKNDCTSRVVPLEEGNEDRPTGGIYTFQNSNGVSVELTRTLNEPIDAILALRSTLDMNFATHNEIISLYPRSSFVEKDAFYVNEPEAFSVTTAEQYTAQGWTFTAMISAVTALDPDHELSFKTRYVGDRHCWIVRFEEPIQSDTPARSSKTTIFNDLLFVTSWHTYCPTPYSTQLIRNQASCAFPPHTLVITWEAEKALWAYECINLVDDIYNARFNLPEDTSCSDHLNGLGQAENDDRQGDVPAEASAWRPTHEAELELLRKQEEALHSTTRFLTELYPVLESNFLESSAFAQMRQDFQAAVELYSVFGPTICGPNGHTVSTLIKCIEDMNHTRFCSEAKFTLQFDLEWEEDRLWTRCYFHVPSHAVESVKEDVKYWSEEEFRNACLKVTIIQSNDESS</sequence>
<dbReference type="EMBL" id="JAYKXP010000177">
    <property type="protein sequence ID" value="KAK7021063.1"/>
    <property type="molecule type" value="Genomic_DNA"/>
</dbReference>
<reference evidence="2 3" key="1">
    <citation type="submission" date="2024-01" db="EMBL/GenBank/DDBJ databases">
        <title>A draft genome for a cacao thread blight-causing isolate of Paramarasmius palmivorus.</title>
        <authorList>
            <person name="Baruah I.K."/>
            <person name="Bukari Y."/>
            <person name="Amoako-Attah I."/>
            <person name="Meinhardt L.W."/>
            <person name="Bailey B.A."/>
            <person name="Cohen S.P."/>
        </authorList>
    </citation>
    <scope>NUCLEOTIDE SEQUENCE [LARGE SCALE GENOMIC DNA]</scope>
    <source>
        <strain evidence="2 3">GH-12</strain>
    </source>
</reference>